<dbReference type="VEuPathDB" id="FungiDB:YALI1_C10086g"/>
<reference evidence="2 3" key="1">
    <citation type="journal article" date="2016" name="PLoS ONE">
        <title>Sequence Assembly of Yarrowia lipolytica Strain W29/CLIB89 Shows Transposable Element Diversity.</title>
        <authorList>
            <person name="Magnan C."/>
            <person name="Yu J."/>
            <person name="Chang I."/>
            <person name="Jahn E."/>
            <person name="Kanomata Y."/>
            <person name="Wu J."/>
            <person name="Zeller M."/>
            <person name="Oakes M."/>
            <person name="Baldi P."/>
            <person name="Sandmeyer S."/>
        </authorList>
    </citation>
    <scope>NUCLEOTIDE SEQUENCE [LARGE SCALE GENOMIC DNA]</scope>
    <source>
        <strain evidence="3">CLIB89(W29)</strain>
    </source>
</reference>
<dbReference type="RefSeq" id="XP_068138341.1">
    <property type="nucleotide sequence ID" value="XM_068282240.1"/>
</dbReference>
<feature type="region of interest" description="Disordered" evidence="1">
    <location>
        <begin position="37"/>
        <end position="63"/>
    </location>
</feature>
<accession>A0A1D8NA43</accession>
<gene>
    <name evidence="2" type="ORF">YALI1_C10086g</name>
</gene>
<feature type="compositionally biased region" description="Basic and acidic residues" evidence="1">
    <location>
        <begin position="39"/>
        <end position="55"/>
    </location>
</feature>
<evidence type="ECO:0000313" key="2">
    <source>
        <dbReference type="EMBL" id="AOW02483.1"/>
    </source>
</evidence>
<sequence length="162" mass="18502">MLLPIQLVSFSLKQAWANVSTETLMWRIQSCSNSKFNARRREKETTAGGKAKEPSSPEPQKTWSEFATELRVATSSPEELNRSKTVPHAHRYNPILCIPYEYLYCISFQRCLKCRLLHLTRICLQTHTLPILNLADHLQGNSGGPETWITACEKPPPYVPYV</sequence>
<proteinExistence type="predicted"/>
<dbReference type="Proteomes" id="UP000182444">
    <property type="component" value="Chromosome 1C"/>
</dbReference>
<dbReference type="AlphaFoldDB" id="A0A1D8NA43"/>
<evidence type="ECO:0000313" key="3">
    <source>
        <dbReference type="Proteomes" id="UP000182444"/>
    </source>
</evidence>
<name>A0A1D8NA43_YARLL</name>
<dbReference type="EMBL" id="CP017555">
    <property type="protein sequence ID" value="AOW02483.1"/>
    <property type="molecule type" value="Genomic_DNA"/>
</dbReference>
<protein>
    <submittedName>
        <fullName evidence="2">Uncharacterized protein</fullName>
    </submittedName>
</protein>
<dbReference type="GeneID" id="94582878"/>
<evidence type="ECO:0000256" key="1">
    <source>
        <dbReference type="SAM" id="MobiDB-lite"/>
    </source>
</evidence>
<organism evidence="2 3">
    <name type="scientific">Yarrowia lipolytica</name>
    <name type="common">Candida lipolytica</name>
    <dbReference type="NCBI Taxonomy" id="4952"/>
    <lineage>
        <taxon>Eukaryota</taxon>
        <taxon>Fungi</taxon>
        <taxon>Dikarya</taxon>
        <taxon>Ascomycota</taxon>
        <taxon>Saccharomycotina</taxon>
        <taxon>Dipodascomycetes</taxon>
        <taxon>Dipodascales</taxon>
        <taxon>Dipodascales incertae sedis</taxon>
        <taxon>Yarrowia</taxon>
    </lineage>
</organism>